<dbReference type="PANTHER" id="PTHR42765">
    <property type="entry name" value="SOLEUCYL-TRNA SYNTHETASE"/>
    <property type="match status" value="1"/>
</dbReference>
<dbReference type="PROSITE" id="PS00178">
    <property type="entry name" value="AA_TRNA_LIGASE_I"/>
    <property type="match status" value="1"/>
</dbReference>
<evidence type="ECO:0000256" key="9">
    <source>
        <dbReference type="ARBA" id="ARBA00048359"/>
    </source>
</evidence>
<gene>
    <name evidence="11" type="ORF">NHP190012_13820</name>
</gene>
<reference evidence="11 12" key="1">
    <citation type="submission" date="2021-07" db="EMBL/GenBank/DDBJ databases">
        <title>Novel Helicobacter sp. Isolated from a cat.</title>
        <authorList>
            <person name="Rimbara E."/>
            <person name="Suzuki M."/>
        </authorList>
    </citation>
    <scope>NUCLEOTIDE SEQUENCE [LARGE SCALE GENOMIC DNA]</scope>
    <source>
        <strain evidence="12">NHP19-012</strain>
    </source>
</reference>
<keyword evidence="7" id="KW-0030">Aminoacyl-tRNA synthetase</keyword>
<dbReference type="PANTHER" id="PTHR42765:SF1">
    <property type="entry name" value="ISOLEUCINE--TRNA LIGASE, MITOCHONDRIAL"/>
    <property type="match status" value="1"/>
</dbReference>
<keyword evidence="4" id="KW-0547">Nucleotide-binding</keyword>
<dbReference type="SUPFAM" id="SSF50677">
    <property type="entry name" value="ValRS/IleRS/LeuRS editing domain"/>
    <property type="match status" value="1"/>
</dbReference>
<dbReference type="InterPro" id="IPR002300">
    <property type="entry name" value="aa-tRNA-synth_Ia"/>
</dbReference>
<keyword evidence="3" id="KW-0436">Ligase</keyword>
<sequence length="379" mass="42461">MDYKDTLILPTTTFPMRANLGANAPKVYVKWQEESVYAHMQAKRKGQESFNLHDGPPYANGHLHIGHALNKILKDVVVKHRYFAGFCVDYTPGWDCHGLPIEQQVEKEFKDKDNVLEFRKRCYSHAKKFIDIQRNEFLQLGVVGDYEKPYETLDYAFEASIYGMLCIVAQKGLLKQRFKPVYWSWACQSALAEAEVEYKDKQSDSIFVAFNLAPQSAAFLAKEAHFSVEQTPKDLALVIWTTTPWTLPANAAIALKPKTTYAITSAGHIAALELAPKLLEKGILKGEIVGSFESDLLEKHEAINPLNGRASLVVLGNHVSLEEGSGAVHTAPGHGEEDYFLGLDYGLEVLMPVDDFGRYDEEILEKKAFATGVFRRACA</sequence>
<dbReference type="PRINTS" id="PR00984">
    <property type="entry name" value="TRNASYNTHILE"/>
</dbReference>
<evidence type="ECO:0000256" key="5">
    <source>
        <dbReference type="ARBA" id="ARBA00022840"/>
    </source>
</evidence>
<dbReference type="InterPro" id="IPR001412">
    <property type="entry name" value="aa-tRNA-synth_I_CS"/>
</dbReference>
<evidence type="ECO:0000259" key="10">
    <source>
        <dbReference type="Pfam" id="PF00133"/>
    </source>
</evidence>
<keyword evidence="5" id="KW-0067">ATP-binding</keyword>
<dbReference type="EC" id="6.1.1.5" evidence="2"/>
<feature type="domain" description="Aminoacyl-tRNA synthetase class Ia" evidence="10">
    <location>
        <begin position="27"/>
        <end position="260"/>
    </location>
</feature>
<dbReference type="Gene3D" id="3.90.740.10">
    <property type="entry name" value="Valyl/Leucyl/Isoleucyl-tRNA synthetase, editing domain"/>
    <property type="match status" value="1"/>
</dbReference>
<proteinExistence type="inferred from homology"/>
<organism evidence="11 12">
    <name type="scientific">Helicobacter gastrofelis</name>
    <dbReference type="NCBI Taxonomy" id="2849642"/>
    <lineage>
        <taxon>Bacteria</taxon>
        <taxon>Pseudomonadati</taxon>
        <taxon>Campylobacterota</taxon>
        <taxon>Epsilonproteobacteria</taxon>
        <taxon>Campylobacterales</taxon>
        <taxon>Helicobacteraceae</taxon>
        <taxon>Helicobacter</taxon>
    </lineage>
</organism>
<evidence type="ECO:0000256" key="6">
    <source>
        <dbReference type="ARBA" id="ARBA00022917"/>
    </source>
</evidence>
<keyword evidence="6" id="KW-0648">Protein biosynthesis</keyword>
<comment type="similarity">
    <text evidence="1">Belongs to the class-I aminoacyl-tRNA synthetase family. IleS type 1 subfamily.</text>
</comment>
<dbReference type="EMBL" id="AP024819">
    <property type="protein sequence ID" value="BCZ19740.1"/>
    <property type="molecule type" value="Genomic_DNA"/>
</dbReference>
<evidence type="ECO:0000313" key="11">
    <source>
        <dbReference type="EMBL" id="BCZ19740.1"/>
    </source>
</evidence>
<comment type="function">
    <text evidence="8">Catalyzes the attachment of isoleucine to tRNA(Ile). As IleRS can inadvertently accommodate and process structurally similar amino acids such as valine, to avoid such errors it has two additional distinct tRNA(Ile)-dependent editing activities. One activity is designated as 'pretransfer' editing and involves the hydrolysis of activated Val-AMP. The other activity is designated 'posttransfer' editing and involves deacylation of mischarged Val-tRNA(Ile).</text>
</comment>
<dbReference type="SUPFAM" id="SSF52374">
    <property type="entry name" value="Nucleotidylyl transferase"/>
    <property type="match status" value="1"/>
</dbReference>
<dbReference type="Pfam" id="PF00133">
    <property type="entry name" value="tRNA-synt_1"/>
    <property type="match status" value="1"/>
</dbReference>
<dbReference type="Proteomes" id="UP000826146">
    <property type="component" value="Chromosome"/>
</dbReference>
<name>A0ABN6I861_9HELI</name>
<dbReference type="InterPro" id="IPR014729">
    <property type="entry name" value="Rossmann-like_a/b/a_fold"/>
</dbReference>
<dbReference type="Gene3D" id="3.40.50.620">
    <property type="entry name" value="HUPs"/>
    <property type="match status" value="1"/>
</dbReference>
<comment type="catalytic activity">
    <reaction evidence="9">
        <text>tRNA(Ile) + L-isoleucine + ATP = L-isoleucyl-tRNA(Ile) + AMP + diphosphate</text>
        <dbReference type="Rhea" id="RHEA:11060"/>
        <dbReference type="Rhea" id="RHEA-COMP:9666"/>
        <dbReference type="Rhea" id="RHEA-COMP:9695"/>
        <dbReference type="ChEBI" id="CHEBI:30616"/>
        <dbReference type="ChEBI" id="CHEBI:33019"/>
        <dbReference type="ChEBI" id="CHEBI:58045"/>
        <dbReference type="ChEBI" id="CHEBI:78442"/>
        <dbReference type="ChEBI" id="CHEBI:78528"/>
        <dbReference type="ChEBI" id="CHEBI:456215"/>
        <dbReference type="EC" id="6.1.1.5"/>
    </reaction>
</comment>
<dbReference type="InterPro" id="IPR050081">
    <property type="entry name" value="Ile-tRNA_ligase"/>
</dbReference>
<evidence type="ECO:0000256" key="4">
    <source>
        <dbReference type="ARBA" id="ARBA00022741"/>
    </source>
</evidence>
<evidence type="ECO:0000256" key="8">
    <source>
        <dbReference type="ARBA" id="ARBA00025217"/>
    </source>
</evidence>
<dbReference type="InterPro" id="IPR009008">
    <property type="entry name" value="Val/Leu/Ile-tRNA-synth_edit"/>
</dbReference>
<accession>A0ABN6I861</accession>
<keyword evidence="12" id="KW-1185">Reference proteome</keyword>
<dbReference type="InterPro" id="IPR002301">
    <property type="entry name" value="Ile-tRNA-ligase"/>
</dbReference>
<evidence type="ECO:0000256" key="1">
    <source>
        <dbReference type="ARBA" id="ARBA00006887"/>
    </source>
</evidence>
<evidence type="ECO:0000313" key="12">
    <source>
        <dbReference type="Proteomes" id="UP000826146"/>
    </source>
</evidence>
<evidence type="ECO:0000256" key="2">
    <source>
        <dbReference type="ARBA" id="ARBA00013165"/>
    </source>
</evidence>
<evidence type="ECO:0000256" key="7">
    <source>
        <dbReference type="ARBA" id="ARBA00023146"/>
    </source>
</evidence>
<evidence type="ECO:0000256" key="3">
    <source>
        <dbReference type="ARBA" id="ARBA00022598"/>
    </source>
</evidence>
<protein>
    <recommendedName>
        <fullName evidence="2">isoleucine--tRNA ligase</fullName>
        <ecNumber evidence="2">6.1.1.5</ecNumber>
    </recommendedName>
</protein>